<dbReference type="InterPro" id="IPR011006">
    <property type="entry name" value="CheY-like_superfamily"/>
</dbReference>
<dbReference type="PANTHER" id="PTHR24422:SF27">
    <property type="entry name" value="PROTEIN-GLUTAMATE O-METHYLTRANSFERASE"/>
    <property type="match status" value="1"/>
</dbReference>
<dbReference type="CDD" id="cd16922">
    <property type="entry name" value="HATPase_EvgS-ArcB-TorS-like"/>
    <property type="match status" value="1"/>
</dbReference>
<dbReference type="PRINTS" id="PR00996">
    <property type="entry name" value="CHERMTFRASE"/>
</dbReference>
<dbReference type="InterPro" id="IPR000780">
    <property type="entry name" value="CheR_MeTrfase"/>
</dbReference>
<evidence type="ECO:0000256" key="8">
    <source>
        <dbReference type="ARBA" id="ARBA00022840"/>
    </source>
</evidence>
<dbReference type="InterPro" id="IPR035965">
    <property type="entry name" value="PAS-like_dom_sf"/>
</dbReference>
<evidence type="ECO:0000256" key="9">
    <source>
        <dbReference type="ARBA" id="ARBA00023012"/>
    </source>
</evidence>
<keyword evidence="22" id="KW-1185">Reference proteome</keyword>
<feature type="domain" description="PAC" evidence="18">
    <location>
        <begin position="1194"/>
        <end position="1244"/>
    </location>
</feature>
<dbReference type="Pfam" id="PF01739">
    <property type="entry name" value="CheR"/>
    <property type="match status" value="1"/>
</dbReference>
<keyword evidence="14" id="KW-0175">Coiled coil</keyword>
<dbReference type="Pfam" id="PF03705">
    <property type="entry name" value="CheR_N"/>
    <property type="match status" value="1"/>
</dbReference>
<sequence length="1776" mass="198063">MTKHSSCSPDREDPAPCLIVGVGASGDGSESLCRLLKALSGNPHAALIIAQPGGAEGGELDVQRLRESTRLPVEVVSGTTKLAAGHVYLAPRETCLEVFGSAVRIAEPDDGLAIQPIDFLFQSLAAQTDLETIGIILSGSGTDGTIGLKAISDAGGMTFAQDSESARFDSMPRSAATLGVADHVLAPEQIAGELTRYIDYLERLHDEQSDESLQRQIRDAIPAIADALTQHSEHRFEHYNPGTLVRRIQRRMQVSKTEQVSDYVGRVYDDPEEAGQLFRDLLIGVTAFFRDPQAFDALAKEVLQPLFTRRRAEETVRIWVPGCATGEEAYSIAMLCSEVTEGLSAAPQVQIFATDIDEKALRIARQGQYPAGIRDQLSPARLDRFFLARGNRFHVVPEIREKVLFSPHNLISDPPLCRQDLISCRNLLIYLGPHLQKKLISVFHYALRPKGFLFLGPSETLTSHPELFRPINRKHRISQRRSVGIRSEKTRSGGASLPEPVQQVISGQDDDLVEVMQRINLDEFAPKTAVVDEAGQILCASAGMNKYLTVASGSFENNVIKMAPRGLRTGLRSTLREAARTSRRAVQENLRVHLQEGVQQVMITAQPMPRLGEESPLFLIVFQDVGTPERLDASGTTSQDGSTSLDAEDLVEKLELELASTRMELNQSMREMESANEELKSSNEELLSMNEELQSANEEIRSGTDALSEANTNLVNLLRSTQVATIFVDNDWTIRSFTPAAAEVYDIIPTDIGRPLSIFVPKADAMPPLPPINSVSAKRPQEDTVQLHSGKWMLRRVLPYQSGDDETNGLVVTFIDITDRKRAEDAVAAREADLKAERSKLVEAMEAVQSARHRLRVLFDQSYYWKGILDLEGVLTDVNEIALKTFGVAREQTVGQFFWDMPWWREVPGVAERLQAGFQQVLAGGQYREELPFRGTDGSERICDFIYTPGLDDDGRLLFIVATGADVTERHRARLELRESEARLQLGIDVADVALGRIDYTRNQIHLSPAAARMYGFGEQEITVSREQVHERFHPDDRHHVEDEIDALVQGDRRGDRIACVHRIVLPDGHVRWLDVRKQIFFEVGNSGAMPVRGLIAARDITSEKNHTRELEENRRRLEMAMSSADMAAFEWTPETDQVLVDGNFLRMMGLPSIDADESSPSIAGQSVIDLILPEDLPAVERALEETLDNGTEYRCDFRIRRPDGQVRWICGRGQRVCSDGQTRLSGLNWDITESKEQERRIRAGEARLRLALGAAALELWQWNIQEDRWYWSGELPDDVTSMESAGSLADYLRAVHPDDRDRVEHRLRDCLDSHKPYRTEYRIKRKGEYRWVLAMAHVSVEDEDSPVQMIGVELDITDRKTSELKLETARRQAENANASKSAFLANMSHEIRTPMTSILGYTDLVLDQVHDREVIDNLQTIRRNGTFLLDIINDILDLSKIEAGKLEVTRESFEPTKLVADVQSIMNVRAQEKDLQLNVRYDGKLPQRIESDPKRLKQILVNLVGNAIKFTKEGHVEIVVQYHPEGESIDLSEMESNHGPNALKCTGPVIQIDVIDTGIGISEDQKRRLFNPFSQGDARIDRDFGGTGLGLAISQRLAKALGGTIRCKSRRGHGSRFICLIDAGDVDDVSLIDPKPPSSIQPPSTAGTKIKLDCHMLVVDDRRDIRFLSERLLKKAGATVTQAVDGIDAIEKLEAAIRQGEPFDGILLDMQMPRLDGYRTAVKLREMGFDGPIIALTAEAMDGDSNRCIDSGCNDYLSKPIDAGKLLELVDRLVN</sequence>
<dbReference type="EC" id="2.7.13.3" evidence="3"/>
<dbReference type="InterPro" id="IPR001789">
    <property type="entry name" value="Sig_transdc_resp-reg_receiver"/>
</dbReference>
<dbReference type="InterPro" id="IPR013656">
    <property type="entry name" value="PAS_4"/>
</dbReference>
<keyword evidence="5" id="KW-0808">Transferase</keyword>
<comment type="catalytic activity">
    <reaction evidence="1">
        <text>ATP + protein L-histidine = ADP + protein N-phospho-L-histidine.</text>
        <dbReference type="EC" id="2.7.13.3"/>
    </reaction>
</comment>
<evidence type="ECO:0000259" key="19">
    <source>
        <dbReference type="PROSITE" id="PS50122"/>
    </source>
</evidence>
<protein>
    <recommendedName>
        <fullName evidence="3">histidine kinase</fullName>
        <ecNumber evidence="3">2.7.13.3</ecNumber>
    </recommendedName>
</protein>
<dbReference type="SUPFAM" id="SSF47757">
    <property type="entry name" value="Chemotaxis receptor methyltransferase CheR, N-terminal domain"/>
    <property type="match status" value="1"/>
</dbReference>
<evidence type="ECO:0000256" key="2">
    <source>
        <dbReference type="ARBA" id="ARBA00004370"/>
    </source>
</evidence>
<dbReference type="PANTHER" id="PTHR24422">
    <property type="entry name" value="CHEMOTAXIS PROTEIN METHYLTRANSFERASE"/>
    <property type="match status" value="1"/>
</dbReference>
<dbReference type="InterPro" id="IPR050903">
    <property type="entry name" value="Bact_Chemotaxis_MeTrfase"/>
</dbReference>
<comment type="caution">
    <text evidence="21">The sequence shown here is derived from an EMBL/GenBank/DDBJ whole genome shotgun (WGS) entry which is preliminary data.</text>
</comment>
<evidence type="ECO:0000256" key="10">
    <source>
        <dbReference type="ARBA" id="ARBA00023136"/>
    </source>
</evidence>
<keyword evidence="8" id="KW-0067">ATP-binding</keyword>
<dbReference type="PROSITE" id="PS50122">
    <property type="entry name" value="CHEB"/>
    <property type="match status" value="1"/>
</dbReference>
<dbReference type="CDD" id="cd00130">
    <property type="entry name" value="PAS"/>
    <property type="match status" value="5"/>
</dbReference>
<dbReference type="Pfam" id="PF00072">
    <property type="entry name" value="Response_reg"/>
    <property type="match status" value="1"/>
</dbReference>
<dbReference type="Pfam" id="PF08448">
    <property type="entry name" value="PAS_4"/>
    <property type="match status" value="1"/>
</dbReference>
<feature type="domain" description="Response regulatory" evidence="16">
    <location>
        <begin position="1656"/>
        <end position="1775"/>
    </location>
</feature>
<reference evidence="21 22" key="1">
    <citation type="submission" date="2019-08" db="EMBL/GenBank/DDBJ databases">
        <authorList>
            <person name="Dhanesh K."/>
            <person name="Kumar G."/>
            <person name="Sasikala C."/>
            <person name="Venkata Ramana C."/>
        </authorList>
    </citation>
    <scope>NUCLEOTIDE SEQUENCE [LARGE SCALE GENOMIC DNA]</scope>
    <source>
        <strain evidence="21 22">JC645</strain>
    </source>
</reference>
<dbReference type="SUPFAM" id="SSF52172">
    <property type="entry name" value="CheY-like"/>
    <property type="match status" value="1"/>
</dbReference>
<dbReference type="Gene3D" id="3.40.50.180">
    <property type="entry name" value="Methylesterase CheB, C-terminal domain"/>
    <property type="match status" value="1"/>
</dbReference>
<gene>
    <name evidence="21" type="ORF">FYK55_14010</name>
</gene>
<dbReference type="InterPro" id="IPR000700">
    <property type="entry name" value="PAS-assoc_C"/>
</dbReference>
<evidence type="ECO:0000256" key="3">
    <source>
        <dbReference type="ARBA" id="ARBA00012438"/>
    </source>
</evidence>
<feature type="coiled-coil region" evidence="14">
    <location>
        <begin position="644"/>
        <end position="713"/>
    </location>
</feature>
<dbReference type="InterPro" id="IPR029063">
    <property type="entry name" value="SAM-dependent_MTases_sf"/>
</dbReference>
<dbReference type="InterPro" id="IPR003594">
    <property type="entry name" value="HATPase_dom"/>
</dbReference>
<keyword evidence="10" id="KW-0472">Membrane</keyword>
<dbReference type="SMART" id="SM00387">
    <property type="entry name" value="HATPase_c"/>
    <property type="match status" value="1"/>
</dbReference>
<dbReference type="SMART" id="SM00086">
    <property type="entry name" value="PAC"/>
    <property type="match status" value="5"/>
</dbReference>
<feature type="domain" description="Histidine kinase" evidence="15">
    <location>
        <begin position="1387"/>
        <end position="1626"/>
    </location>
</feature>
<dbReference type="InterPro" id="IPR035909">
    <property type="entry name" value="CheB_C"/>
</dbReference>
<dbReference type="GO" id="GO:0008757">
    <property type="term" value="F:S-adenosylmethionine-dependent methyltransferase activity"/>
    <property type="evidence" value="ECO:0007669"/>
    <property type="project" value="InterPro"/>
</dbReference>
<dbReference type="Pfam" id="PF00512">
    <property type="entry name" value="HisKA"/>
    <property type="match status" value="1"/>
</dbReference>
<feature type="domain" description="PAS" evidence="17">
    <location>
        <begin position="980"/>
        <end position="1052"/>
    </location>
</feature>
<evidence type="ECO:0000259" key="18">
    <source>
        <dbReference type="PROSITE" id="PS50113"/>
    </source>
</evidence>
<dbReference type="Pfam" id="PF13596">
    <property type="entry name" value="PAS_10"/>
    <property type="match status" value="1"/>
</dbReference>
<keyword evidence="6" id="KW-0547">Nucleotide-binding</keyword>
<dbReference type="GO" id="GO:0000156">
    <property type="term" value="F:phosphorelay response regulator activity"/>
    <property type="evidence" value="ECO:0007669"/>
    <property type="project" value="InterPro"/>
</dbReference>
<dbReference type="GO" id="GO:0016020">
    <property type="term" value="C:membrane"/>
    <property type="evidence" value="ECO:0007669"/>
    <property type="project" value="UniProtKB-SubCell"/>
</dbReference>
<proteinExistence type="predicted"/>
<dbReference type="InterPro" id="IPR000673">
    <property type="entry name" value="Sig_transdc_resp-reg_Me-estase"/>
</dbReference>
<dbReference type="SMART" id="SM00388">
    <property type="entry name" value="HisKA"/>
    <property type="match status" value="1"/>
</dbReference>
<dbReference type="InterPro" id="IPR005467">
    <property type="entry name" value="His_kinase_dom"/>
</dbReference>
<dbReference type="PROSITE" id="PS50123">
    <property type="entry name" value="CHER"/>
    <property type="match status" value="1"/>
</dbReference>
<feature type="domain" description="PAC" evidence="18">
    <location>
        <begin position="927"/>
        <end position="979"/>
    </location>
</feature>
<dbReference type="InterPro" id="IPR022642">
    <property type="entry name" value="CheR_C"/>
</dbReference>
<evidence type="ECO:0000256" key="4">
    <source>
        <dbReference type="ARBA" id="ARBA00022553"/>
    </source>
</evidence>
<keyword evidence="11" id="KW-0131">Cell cycle</keyword>
<dbReference type="InterPro" id="IPR013655">
    <property type="entry name" value="PAS_fold_3"/>
</dbReference>
<evidence type="ECO:0000259" key="16">
    <source>
        <dbReference type="PROSITE" id="PS50110"/>
    </source>
</evidence>
<dbReference type="InterPro" id="IPR000014">
    <property type="entry name" value="PAS"/>
</dbReference>
<evidence type="ECO:0000256" key="7">
    <source>
        <dbReference type="ARBA" id="ARBA00022777"/>
    </source>
</evidence>
<name>A0A5M6D570_9BACT</name>
<dbReference type="Pfam" id="PF01339">
    <property type="entry name" value="CheB_methylest"/>
    <property type="match status" value="1"/>
</dbReference>
<dbReference type="Pfam" id="PF02518">
    <property type="entry name" value="HATPase_c"/>
    <property type="match status" value="1"/>
</dbReference>
<evidence type="ECO:0000256" key="1">
    <source>
        <dbReference type="ARBA" id="ARBA00000085"/>
    </source>
</evidence>
<dbReference type="RefSeq" id="WP_150077061.1">
    <property type="nucleotide sequence ID" value="NZ_VWOX01000007.1"/>
</dbReference>
<dbReference type="InterPro" id="IPR022641">
    <property type="entry name" value="CheR_N"/>
</dbReference>
<keyword evidence="9" id="KW-0902">Two-component regulatory system</keyword>
<comment type="caution">
    <text evidence="12">Lacks conserved residue(s) required for the propagation of feature annotation.</text>
</comment>
<dbReference type="Gene3D" id="3.30.565.10">
    <property type="entry name" value="Histidine kinase-like ATPase, C-terminal domain"/>
    <property type="match status" value="1"/>
</dbReference>
<evidence type="ECO:0000256" key="5">
    <source>
        <dbReference type="ARBA" id="ARBA00022679"/>
    </source>
</evidence>
<evidence type="ECO:0000259" key="20">
    <source>
        <dbReference type="PROSITE" id="PS50123"/>
    </source>
</evidence>
<evidence type="ECO:0000259" key="17">
    <source>
        <dbReference type="PROSITE" id="PS50112"/>
    </source>
</evidence>
<evidence type="ECO:0000256" key="11">
    <source>
        <dbReference type="ARBA" id="ARBA00023306"/>
    </source>
</evidence>
<feature type="domain" description="PAC" evidence="18">
    <location>
        <begin position="1316"/>
        <end position="1369"/>
    </location>
</feature>
<dbReference type="EMBL" id="VWOX01000007">
    <property type="protein sequence ID" value="KAA5542644.1"/>
    <property type="molecule type" value="Genomic_DNA"/>
</dbReference>
<dbReference type="InterPro" id="IPR036890">
    <property type="entry name" value="HATPase_C_sf"/>
</dbReference>
<dbReference type="CDD" id="cd02440">
    <property type="entry name" value="AdoMet_MTases"/>
    <property type="match status" value="1"/>
</dbReference>
<dbReference type="SUPFAM" id="SSF55874">
    <property type="entry name" value="ATPase domain of HSP90 chaperone/DNA topoisomerase II/histidine kinase"/>
    <property type="match status" value="1"/>
</dbReference>
<feature type="modified residue" description="4-aspartylphosphate" evidence="13">
    <location>
        <position position="1710"/>
    </location>
</feature>
<dbReference type="PROSITE" id="PS50113">
    <property type="entry name" value="PAC"/>
    <property type="match status" value="3"/>
</dbReference>
<dbReference type="Gene3D" id="3.40.50.150">
    <property type="entry name" value="Vaccinia Virus protein VP39"/>
    <property type="match status" value="1"/>
</dbReference>
<dbReference type="Gene3D" id="1.10.287.130">
    <property type="match status" value="1"/>
</dbReference>
<dbReference type="CDD" id="cd00082">
    <property type="entry name" value="HisKA"/>
    <property type="match status" value="1"/>
</dbReference>
<dbReference type="GO" id="GO:0008984">
    <property type="term" value="F:protein-glutamate methylesterase activity"/>
    <property type="evidence" value="ECO:0007669"/>
    <property type="project" value="InterPro"/>
</dbReference>
<organism evidence="21 22">
    <name type="scientific">Roseiconus nitratireducens</name>
    <dbReference type="NCBI Taxonomy" id="2605748"/>
    <lineage>
        <taxon>Bacteria</taxon>
        <taxon>Pseudomonadati</taxon>
        <taxon>Planctomycetota</taxon>
        <taxon>Planctomycetia</taxon>
        <taxon>Pirellulales</taxon>
        <taxon>Pirellulaceae</taxon>
        <taxon>Roseiconus</taxon>
    </lineage>
</organism>
<dbReference type="Proteomes" id="UP000324479">
    <property type="component" value="Unassembled WGS sequence"/>
</dbReference>
<dbReference type="GO" id="GO:0006935">
    <property type="term" value="P:chemotaxis"/>
    <property type="evidence" value="ECO:0007669"/>
    <property type="project" value="InterPro"/>
</dbReference>
<dbReference type="SUPFAM" id="SSF53335">
    <property type="entry name" value="S-adenosyl-L-methionine-dependent methyltransferases"/>
    <property type="match status" value="1"/>
</dbReference>
<dbReference type="SMART" id="SM00448">
    <property type="entry name" value="REC"/>
    <property type="match status" value="1"/>
</dbReference>
<feature type="domain" description="CheB-type methylesterase" evidence="19">
    <location>
        <begin position="14"/>
        <end position="201"/>
    </location>
</feature>
<dbReference type="FunFam" id="1.10.287.130:FF:000038">
    <property type="entry name" value="Sensory transduction histidine kinase"/>
    <property type="match status" value="1"/>
</dbReference>
<dbReference type="CDD" id="cd16434">
    <property type="entry name" value="CheB-CheR_fusion"/>
    <property type="match status" value="1"/>
</dbReference>
<accession>A0A5M6D570</accession>
<evidence type="ECO:0000313" key="21">
    <source>
        <dbReference type="EMBL" id="KAA5542644.1"/>
    </source>
</evidence>
<dbReference type="CDD" id="cd17546">
    <property type="entry name" value="REC_hyHK_CKI1_RcsC-like"/>
    <property type="match status" value="1"/>
</dbReference>
<dbReference type="FunFam" id="3.30.565.10:FF:000010">
    <property type="entry name" value="Sensor histidine kinase RcsC"/>
    <property type="match status" value="1"/>
</dbReference>
<dbReference type="SMART" id="SM00091">
    <property type="entry name" value="PAS"/>
    <property type="match status" value="4"/>
</dbReference>
<dbReference type="Gene3D" id="3.40.50.2300">
    <property type="match status" value="1"/>
</dbReference>
<evidence type="ECO:0000256" key="12">
    <source>
        <dbReference type="PROSITE-ProRule" id="PRU00050"/>
    </source>
</evidence>
<comment type="subcellular location">
    <subcellularLocation>
        <location evidence="2">Membrane</location>
    </subcellularLocation>
</comment>
<dbReference type="Gene3D" id="3.30.450.20">
    <property type="entry name" value="PAS domain"/>
    <property type="match status" value="5"/>
</dbReference>
<dbReference type="GO" id="GO:0005737">
    <property type="term" value="C:cytoplasm"/>
    <property type="evidence" value="ECO:0007669"/>
    <property type="project" value="InterPro"/>
</dbReference>
<dbReference type="GO" id="GO:0005524">
    <property type="term" value="F:ATP binding"/>
    <property type="evidence" value="ECO:0007669"/>
    <property type="project" value="UniProtKB-KW"/>
</dbReference>
<dbReference type="Pfam" id="PF08447">
    <property type="entry name" value="PAS_3"/>
    <property type="match status" value="3"/>
</dbReference>
<dbReference type="NCBIfam" id="TIGR00229">
    <property type="entry name" value="sensory_box"/>
    <property type="match status" value="4"/>
</dbReference>
<dbReference type="SMART" id="SM00138">
    <property type="entry name" value="MeTrc"/>
    <property type="match status" value="1"/>
</dbReference>
<dbReference type="GO" id="GO:0000155">
    <property type="term" value="F:phosphorelay sensor kinase activity"/>
    <property type="evidence" value="ECO:0007669"/>
    <property type="project" value="InterPro"/>
</dbReference>
<dbReference type="PROSITE" id="PS50110">
    <property type="entry name" value="RESPONSE_REGULATORY"/>
    <property type="match status" value="1"/>
</dbReference>
<keyword evidence="7" id="KW-0418">Kinase</keyword>
<dbReference type="SUPFAM" id="SSF52738">
    <property type="entry name" value="Methylesterase CheB, C-terminal domain"/>
    <property type="match status" value="1"/>
</dbReference>
<feature type="domain" description="PAS" evidence="17">
    <location>
        <begin position="1114"/>
        <end position="1191"/>
    </location>
</feature>
<dbReference type="PROSITE" id="PS50109">
    <property type="entry name" value="HIS_KIN"/>
    <property type="match status" value="1"/>
</dbReference>
<dbReference type="SUPFAM" id="SSF55785">
    <property type="entry name" value="PYP-like sensor domain (PAS domain)"/>
    <property type="match status" value="5"/>
</dbReference>
<evidence type="ECO:0000256" key="6">
    <source>
        <dbReference type="ARBA" id="ARBA00022741"/>
    </source>
</evidence>
<dbReference type="PROSITE" id="PS50112">
    <property type="entry name" value="PAS"/>
    <property type="match status" value="2"/>
</dbReference>
<dbReference type="InterPro" id="IPR003661">
    <property type="entry name" value="HisK_dim/P_dom"/>
</dbReference>
<dbReference type="SUPFAM" id="SSF47384">
    <property type="entry name" value="Homodimeric domain of signal transducing histidine kinase"/>
    <property type="match status" value="1"/>
</dbReference>
<dbReference type="InterPro" id="IPR036097">
    <property type="entry name" value="HisK_dim/P_sf"/>
</dbReference>
<evidence type="ECO:0000256" key="14">
    <source>
        <dbReference type="SAM" id="Coils"/>
    </source>
</evidence>
<feature type="domain" description="CheR-type methyltransferase" evidence="20">
    <location>
        <begin position="224"/>
        <end position="461"/>
    </location>
</feature>
<evidence type="ECO:0000256" key="13">
    <source>
        <dbReference type="PROSITE-ProRule" id="PRU00169"/>
    </source>
</evidence>
<keyword evidence="4 13" id="KW-0597">Phosphoprotein</keyword>
<evidence type="ECO:0000313" key="22">
    <source>
        <dbReference type="Proteomes" id="UP000324479"/>
    </source>
</evidence>
<dbReference type="InterPro" id="IPR001610">
    <property type="entry name" value="PAC"/>
</dbReference>
<evidence type="ECO:0000259" key="15">
    <source>
        <dbReference type="PROSITE" id="PS50109"/>
    </source>
</evidence>